<protein>
    <submittedName>
        <fullName evidence="1">Uncharacterized protein</fullName>
    </submittedName>
</protein>
<dbReference type="Proteomes" id="UP000005707">
    <property type="component" value="Unassembled WGS sequence"/>
</dbReference>
<dbReference type="EMBL" id="AFNU02000004">
    <property type="protein sequence ID" value="ERJ12521.1"/>
    <property type="molecule type" value="Genomic_DNA"/>
</dbReference>
<reference evidence="1 2" key="1">
    <citation type="journal article" date="2011" name="J. Bacteriol.">
        <title>Genome sequence of Haloplasma contractile, an unusual contractile bacterium from a deep-sea anoxic brine lake.</title>
        <authorList>
            <person name="Antunes A."/>
            <person name="Alam I."/>
            <person name="El Dorry H."/>
            <person name="Siam R."/>
            <person name="Robertson A."/>
            <person name="Bajic V.B."/>
            <person name="Stingl U."/>
        </authorList>
    </citation>
    <scope>NUCLEOTIDE SEQUENCE [LARGE SCALE GENOMIC DNA]</scope>
    <source>
        <strain evidence="1 2">SSD-17B</strain>
    </source>
</reference>
<evidence type="ECO:0000313" key="2">
    <source>
        <dbReference type="Proteomes" id="UP000005707"/>
    </source>
</evidence>
<keyword evidence="2" id="KW-1185">Reference proteome</keyword>
<reference evidence="1 2" key="2">
    <citation type="journal article" date="2013" name="PLoS ONE">
        <title>INDIGO - INtegrated Data Warehouse of MIcrobial GenOmes with Examples from the Red Sea Extremophiles.</title>
        <authorList>
            <person name="Alam I."/>
            <person name="Antunes A."/>
            <person name="Kamau A.A."/>
            <person name="Ba Alawi W."/>
            <person name="Kalkatawi M."/>
            <person name="Stingl U."/>
            <person name="Bajic V.B."/>
        </authorList>
    </citation>
    <scope>NUCLEOTIDE SEQUENCE [LARGE SCALE GENOMIC DNA]</scope>
    <source>
        <strain evidence="1 2">SSD-17B</strain>
    </source>
</reference>
<accession>F7PT64</accession>
<gene>
    <name evidence="1" type="ORF">HLPCO_001507</name>
</gene>
<organism evidence="1 2">
    <name type="scientific">Haloplasma contractile SSD-17B</name>
    <dbReference type="NCBI Taxonomy" id="1033810"/>
    <lineage>
        <taxon>Bacteria</taxon>
        <taxon>Bacillati</taxon>
        <taxon>Mycoplasmatota</taxon>
        <taxon>Mollicutes</taxon>
        <taxon>Haloplasmatales</taxon>
        <taxon>Haloplasmataceae</taxon>
        <taxon>Haloplasma</taxon>
    </lineage>
</organism>
<dbReference type="InParanoid" id="F7PT64"/>
<comment type="caution">
    <text evidence="1">The sequence shown here is derived from an EMBL/GenBank/DDBJ whole genome shotgun (WGS) entry which is preliminary data.</text>
</comment>
<dbReference type="STRING" id="1033810.HLPCO_001507"/>
<dbReference type="OrthoDB" id="9837238at2"/>
<evidence type="ECO:0000313" key="1">
    <source>
        <dbReference type="EMBL" id="ERJ12521.1"/>
    </source>
</evidence>
<dbReference type="RefSeq" id="WP_008824900.1">
    <property type="nucleotide sequence ID" value="NZ_AFNU02000004.1"/>
</dbReference>
<dbReference type="AlphaFoldDB" id="F7PT64"/>
<proteinExistence type="predicted"/>
<sequence length="135" mass="16292">MNLFNKYRYDMDLLRDNFWSMYLKSNSPSKCLYDKQDKGDHHWLLNLWIEFLNDDDKVKMLFWNNDELSIAPTHFFSKLYENELATAIVFERRCVGYLCSFLMQCRLLQEKDKKFIKGVRVANSVFKIKHGQVFV</sequence>
<name>F7PT64_9MOLU</name>